<organism evidence="1 2">
    <name type="scientific">Desertifilum tharense IPPAS B-1220</name>
    <dbReference type="NCBI Taxonomy" id="1781255"/>
    <lineage>
        <taxon>Bacteria</taxon>
        <taxon>Bacillati</taxon>
        <taxon>Cyanobacteriota</taxon>
        <taxon>Cyanophyceae</taxon>
        <taxon>Desertifilales</taxon>
        <taxon>Desertifilaceae</taxon>
        <taxon>Desertifilum</taxon>
    </lineage>
</organism>
<evidence type="ECO:0000313" key="2">
    <source>
        <dbReference type="Proteomes" id="UP000095472"/>
    </source>
</evidence>
<sequence length="48" mass="4971">MSGILANQVAIVTGGGTGIGRAIVRRLAQEGAAVAVCGRHRQTLDRLR</sequence>
<protein>
    <submittedName>
        <fullName evidence="1">SDR family NAD(P)-dependent oxidoreductase</fullName>
    </submittedName>
</protein>
<proteinExistence type="predicted"/>
<accession>A0ACD5GSI8</accession>
<dbReference type="Proteomes" id="UP000095472">
    <property type="component" value="Chromosome"/>
</dbReference>
<reference evidence="1 2" key="1">
    <citation type="journal article" date="2016" name="Genome Announc.">
        <title>Draft Genome Sequence of the Thermotolerant Cyanobacterium Desertifilum sp. IPPAS B-1220.</title>
        <authorList>
            <person name="Mironov K.S."/>
            <person name="Sinetova M.A."/>
            <person name="Bolatkhan K."/>
            <person name="Zayadan B.K."/>
            <person name="Ustinova V.V."/>
            <person name="Kupriyanova E.V."/>
            <person name="Skrypnik A.N."/>
            <person name="Gogoleva N.E."/>
            <person name="Gogolev Y.V."/>
            <person name="Los D.A."/>
        </authorList>
    </citation>
    <scope>NUCLEOTIDE SEQUENCE [LARGE SCALE GENOMIC DNA]</scope>
    <source>
        <strain evidence="1 2">IPPAS B-1220</strain>
    </source>
</reference>
<gene>
    <name evidence="1" type="ORF">BH720_030080</name>
</gene>
<dbReference type="EMBL" id="CP182909">
    <property type="protein sequence ID" value="XPM63501.1"/>
    <property type="molecule type" value="Genomic_DNA"/>
</dbReference>
<name>A0ACD5GSI8_9CYAN</name>
<evidence type="ECO:0000313" key="1">
    <source>
        <dbReference type="EMBL" id="XPM63501.1"/>
    </source>
</evidence>
<keyword evidence="2" id="KW-1185">Reference proteome</keyword>